<dbReference type="Proteomes" id="UP000655016">
    <property type="component" value="Unassembled WGS sequence"/>
</dbReference>
<dbReference type="EMBL" id="BMKP01000001">
    <property type="protein sequence ID" value="GGF01697.1"/>
    <property type="molecule type" value="Genomic_DNA"/>
</dbReference>
<dbReference type="InterPro" id="IPR018958">
    <property type="entry name" value="Knr4/Smi1-like_dom"/>
</dbReference>
<proteinExistence type="predicted"/>
<organism evidence="2 3">
    <name type="scientific">Flavobacterium limi</name>
    <dbReference type="NCBI Taxonomy" id="2045105"/>
    <lineage>
        <taxon>Bacteria</taxon>
        <taxon>Pseudomonadati</taxon>
        <taxon>Bacteroidota</taxon>
        <taxon>Flavobacteriia</taxon>
        <taxon>Flavobacteriales</taxon>
        <taxon>Flavobacteriaceae</taxon>
        <taxon>Flavobacterium</taxon>
    </lineage>
</organism>
<comment type="caution">
    <text evidence="2">The sequence shown here is derived from an EMBL/GenBank/DDBJ whole genome shotgun (WGS) entry which is preliminary data.</text>
</comment>
<gene>
    <name evidence="2" type="ORF">GCM10011518_08930</name>
</gene>
<accession>A0ABQ1TTC6</accession>
<sequence length="205" mass="23915">MASLLLKSTMKLFNFFKIKSNKTDVQVEIKRSTENHGKVNNPEVKIDYNSSTTLIEVLNFIKDHSLELGIQLNKPATDTDIENLKNIKIELSEDFKVLYKFCNGFETNEDIFRLIPLDEIIENGKDNYLISDHSFHFTEYLIYCDMWSVDINPKNIEEYKLYNKADEVVVLTNSITEFLCVFINKGLYDGLYEWGEEKSNNKLRG</sequence>
<dbReference type="InterPro" id="IPR037883">
    <property type="entry name" value="Knr4/Smi1-like_sf"/>
</dbReference>
<dbReference type="Pfam" id="PF09346">
    <property type="entry name" value="SMI1_KNR4"/>
    <property type="match status" value="1"/>
</dbReference>
<evidence type="ECO:0000313" key="2">
    <source>
        <dbReference type="EMBL" id="GGF01697.1"/>
    </source>
</evidence>
<reference evidence="3" key="1">
    <citation type="journal article" date="2019" name="Int. J. Syst. Evol. Microbiol.">
        <title>The Global Catalogue of Microorganisms (GCM) 10K type strain sequencing project: providing services to taxonomists for standard genome sequencing and annotation.</title>
        <authorList>
            <consortium name="The Broad Institute Genomics Platform"/>
            <consortium name="The Broad Institute Genome Sequencing Center for Infectious Disease"/>
            <person name="Wu L."/>
            <person name="Ma J."/>
        </authorList>
    </citation>
    <scope>NUCLEOTIDE SEQUENCE [LARGE SCALE GENOMIC DNA]</scope>
    <source>
        <strain evidence="3">CGMCC 1.16060</strain>
    </source>
</reference>
<keyword evidence="3" id="KW-1185">Reference proteome</keyword>
<protein>
    <recommendedName>
        <fullName evidence="1">Knr4/Smi1-like domain-containing protein</fullName>
    </recommendedName>
</protein>
<dbReference type="SUPFAM" id="SSF160631">
    <property type="entry name" value="SMI1/KNR4-like"/>
    <property type="match status" value="1"/>
</dbReference>
<evidence type="ECO:0000313" key="3">
    <source>
        <dbReference type="Proteomes" id="UP000655016"/>
    </source>
</evidence>
<name>A0ABQ1TTC6_9FLAO</name>
<evidence type="ECO:0000259" key="1">
    <source>
        <dbReference type="Pfam" id="PF09346"/>
    </source>
</evidence>
<feature type="domain" description="Knr4/Smi1-like" evidence="1">
    <location>
        <begin position="75"/>
        <end position="179"/>
    </location>
</feature>